<dbReference type="Pfam" id="PF00096">
    <property type="entry name" value="zf-C2H2"/>
    <property type="match status" value="1"/>
</dbReference>
<evidence type="ECO:0000256" key="6">
    <source>
        <dbReference type="ARBA" id="ARBA00023242"/>
    </source>
</evidence>
<feature type="domain" description="C2H2-type" evidence="9">
    <location>
        <begin position="730"/>
        <end position="757"/>
    </location>
</feature>
<dbReference type="InterPro" id="IPR013087">
    <property type="entry name" value="Znf_C2H2_type"/>
</dbReference>
<evidence type="ECO:0000256" key="1">
    <source>
        <dbReference type="ARBA" id="ARBA00004123"/>
    </source>
</evidence>
<dbReference type="PANTHER" id="PTHR24379">
    <property type="entry name" value="KRAB AND ZINC FINGER DOMAIN-CONTAINING"/>
    <property type="match status" value="1"/>
</dbReference>
<gene>
    <name evidence="10" type="ORF">TCAL_13713</name>
</gene>
<dbReference type="Gene3D" id="3.30.160.60">
    <property type="entry name" value="Classic Zinc Finger"/>
    <property type="match status" value="5"/>
</dbReference>
<feature type="domain" description="C2H2-type" evidence="9">
    <location>
        <begin position="786"/>
        <end position="813"/>
    </location>
</feature>
<reference evidence="10 11" key="1">
    <citation type="journal article" date="2018" name="Nat. Ecol. Evol.">
        <title>Genomic signatures of mitonuclear coevolution across populations of Tigriopus californicus.</title>
        <authorList>
            <person name="Barreto F.S."/>
            <person name="Watson E.T."/>
            <person name="Lima T.G."/>
            <person name="Willett C.S."/>
            <person name="Edmands S."/>
            <person name="Li W."/>
            <person name="Burton R.S."/>
        </authorList>
    </citation>
    <scope>NUCLEOTIDE SEQUENCE [LARGE SCALE GENOMIC DNA]</scope>
    <source>
        <strain evidence="10 11">San Diego</strain>
    </source>
</reference>
<feature type="region of interest" description="Disordered" evidence="8">
    <location>
        <begin position="1"/>
        <end position="95"/>
    </location>
</feature>
<name>A0A553N9Z7_TIGCA</name>
<keyword evidence="4 7" id="KW-0863">Zinc-finger</keyword>
<comment type="subcellular location">
    <subcellularLocation>
        <location evidence="1">Nucleus</location>
    </subcellularLocation>
</comment>
<dbReference type="SMART" id="SM00355">
    <property type="entry name" value="ZnF_C2H2"/>
    <property type="match status" value="14"/>
</dbReference>
<dbReference type="GO" id="GO:0005634">
    <property type="term" value="C:nucleus"/>
    <property type="evidence" value="ECO:0007669"/>
    <property type="project" value="UniProtKB-SubCell"/>
</dbReference>
<dbReference type="GO" id="GO:0008270">
    <property type="term" value="F:zinc ion binding"/>
    <property type="evidence" value="ECO:0007669"/>
    <property type="project" value="UniProtKB-KW"/>
</dbReference>
<dbReference type="SUPFAM" id="SSF57667">
    <property type="entry name" value="beta-beta-alpha zinc fingers"/>
    <property type="match status" value="2"/>
</dbReference>
<keyword evidence="5" id="KW-0862">Zinc</keyword>
<dbReference type="PROSITE" id="PS50157">
    <property type="entry name" value="ZINC_FINGER_C2H2_2"/>
    <property type="match status" value="5"/>
</dbReference>
<evidence type="ECO:0000256" key="7">
    <source>
        <dbReference type="PROSITE-ProRule" id="PRU00042"/>
    </source>
</evidence>
<dbReference type="PANTHER" id="PTHR24379:SF121">
    <property type="entry name" value="C2H2-TYPE DOMAIN-CONTAINING PROTEIN"/>
    <property type="match status" value="1"/>
</dbReference>
<dbReference type="EMBL" id="VCGU01000459">
    <property type="protein sequence ID" value="TRY62225.1"/>
    <property type="molecule type" value="Genomic_DNA"/>
</dbReference>
<dbReference type="AlphaFoldDB" id="A0A553N9Z7"/>
<proteinExistence type="predicted"/>
<feature type="compositionally biased region" description="Acidic residues" evidence="8">
    <location>
        <begin position="63"/>
        <end position="73"/>
    </location>
</feature>
<dbReference type="OMA" id="QESHENW"/>
<feature type="domain" description="C2H2-type" evidence="9">
    <location>
        <begin position="699"/>
        <end position="727"/>
    </location>
</feature>
<feature type="domain" description="C2H2-type" evidence="9">
    <location>
        <begin position="814"/>
        <end position="842"/>
    </location>
</feature>
<accession>A0A553N9Z7</accession>
<evidence type="ECO:0000256" key="8">
    <source>
        <dbReference type="SAM" id="MobiDB-lite"/>
    </source>
</evidence>
<keyword evidence="11" id="KW-1185">Reference proteome</keyword>
<evidence type="ECO:0000313" key="10">
    <source>
        <dbReference type="EMBL" id="TRY62225.1"/>
    </source>
</evidence>
<feature type="domain" description="C2H2-type" evidence="9">
    <location>
        <begin position="758"/>
        <end position="786"/>
    </location>
</feature>
<evidence type="ECO:0000256" key="4">
    <source>
        <dbReference type="ARBA" id="ARBA00022771"/>
    </source>
</evidence>
<evidence type="ECO:0000256" key="2">
    <source>
        <dbReference type="ARBA" id="ARBA00022723"/>
    </source>
</evidence>
<dbReference type="Pfam" id="PF13894">
    <property type="entry name" value="zf-C2H2_4"/>
    <property type="match status" value="1"/>
</dbReference>
<protein>
    <recommendedName>
        <fullName evidence="9">C2H2-type domain-containing protein</fullName>
    </recommendedName>
</protein>
<evidence type="ECO:0000313" key="11">
    <source>
        <dbReference type="Proteomes" id="UP000318571"/>
    </source>
</evidence>
<sequence>PDYSEEDDDEDEDDDDSAVDHPPKRKRGRKKKEAPLLEPKVLLDERGSDPDFEGSVRGADGADAAEDSAEEWDPDVKLEPGGGLDGGIRIKKESLEDGDAPSLPELGLGSLTKISVDDVDLFRLQCPADKVATTEADGLCQHCQESHENWQAKLVHIMQQHDPVNADPANPIGPYQCPADHAYLDVHVVEDHAQHHHNFDGDAMWREFCLVNREILPKSADADGKSVCKDGRLQCVMCGLLCKGPFEFYFHRQFHHKMGQECKRCPFCKDTDPYSPEMDWTLLWQHILRGHMGLTDYTLPKVNALGHKRSYKKQVRKEEDREPSRKLLEEHYNLYQEFYDSNEPALRTMAEALLYSEQYLKATRRLDHTSDQNLVIQESFKVLELAKIPANIVSQDELTHWDTIKLKYEKVWMRVVMLLILSSLCNEFLISFFFLKNFEVIRVPGDATCFPCNKKFESAEDRIAHFFACHMPEGIFAFSCSFCDKGMSDWKQAKKHLLEHKKTNNWLRGEPDKEGKVPLKLKDDHVHYQCSQCFLICATEIGYWYHWKQLHDRKIPPATKCQLCTKKIRGALSLARHVIISHAKYNYNCPLCDQSLKDHDIFKDHCKQHIKSENVYEADANYSDFDRKGRLKKEFQVQKVDRLKCEFCQIEIVGPRNLSRHMFSSHNIHLETPCRVCNKVFPTFQAFSDHNLAEHCKTETCHLCGQQFRNKHGFSNHMINKHGGESDKMYMCDICSRTFASKHHLKTHMTTHTDEKSYLCPHCDRAFKWGTSLTSHIRAVHTDSGYTCKICGKLFKDKSNLKNHLYTHSVEKPYNCSKCGKGFIRRDTCHSHERQCNSNFQLGTF</sequence>
<keyword evidence="6" id="KW-0539">Nucleus</keyword>
<keyword evidence="2" id="KW-0479">Metal-binding</keyword>
<feature type="non-terminal residue" evidence="10">
    <location>
        <position position="1"/>
    </location>
</feature>
<dbReference type="FunFam" id="3.30.160.60:FF:000072">
    <property type="entry name" value="zinc finger protein 143 isoform X1"/>
    <property type="match status" value="1"/>
</dbReference>
<dbReference type="STRING" id="6832.A0A553N9Z7"/>
<evidence type="ECO:0000256" key="3">
    <source>
        <dbReference type="ARBA" id="ARBA00022737"/>
    </source>
</evidence>
<dbReference type="PROSITE" id="PS00028">
    <property type="entry name" value="ZINC_FINGER_C2H2_1"/>
    <property type="match status" value="10"/>
</dbReference>
<evidence type="ECO:0000256" key="5">
    <source>
        <dbReference type="ARBA" id="ARBA00022833"/>
    </source>
</evidence>
<dbReference type="Proteomes" id="UP000318571">
    <property type="component" value="Chromosome 8"/>
</dbReference>
<organism evidence="10 11">
    <name type="scientific">Tigriopus californicus</name>
    <name type="common">Marine copepod</name>
    <dbReference type="NCBI Taxonomy" id="6832"/>
    <lineage>
        <taxon>Eukaryota</taxon>
        <taxon>Metazoa</taxon>
        <taxon>Ecdysozoa</taxon>
        <taxon>Arthropoda</taxon>
        <taxon>Crustacea</taxon>
        <taxon>Multicrustacea</taxon>
        <taxon>Hexanauplia</taxon>
        <taxon>Copepoda</taxon>
        <taxon>Harpacticoida</taxon>
        <taxon>Harpacticidae</taxon>
        <taxon>Tigriopus</taxon>
    </lineage>
</organism>
<keyword evidence="3" id="KW-0677">Repeat</keyword>
<dbReference type="InterPro" id="IPR036236">
    <property type="entry name" value="Znf_C2H2_sf"/>
</dbReference>
<dbReference type="FunFam" id="3.30.160.60:FF:000145">
    <property type="entry name" value="Zinc finger protein 574"/>
    <property type="match status" value="1"/>
</dbReference>
<feature type="compositionally biased region" description="Acidic residues" evidence="8">
    <location>
        <begin position="1"/>
        <end position="17"/>
    </location>
</feature>
<feature type="compositionally biased region" description="Basic residues" evidence="8">
    <location>
        <begin position="23"/>
        <end position="32"/>
    </location>
</feature>
<evidence type="ECO:0000259" key="9">
    <source>
        <dbReference type="PROSITE" id="PS50157"/>
    </source>
</evidence>
<comment type="caution">
    <text evidence="10">The sequence shown here is derived from an EMBL/GenBank/DDBJ whole genome shotgun (WGS) entry which is preliminary data.</text>
</comment>